<dbReference type="GO" id="GO:0005829">
    <property type="term" value="C:cytosol"/>
    <property type="evidence" value="ECO:0007669"/>
    <property type="project" value="TreeGrafter"/>
</dbReference>
<dbReference type="InterPro" id="IPR001576">
    <property type="entry name" value="Phosphoglycerate_kinase"/>
</dbReference>
<organism evidence="14 15">
    <name type="scientific">Candidatus Thermochlorobacter aerophilus</name>
    <dbReference type="NCBI Taxonomy" id="1868324"/>
    <lineage>
        <taxon>Bacteria</taxon>
        <taxon>Pseudomonadati</taxon>
        <taxon>Chlorobiota</taxon>
        <taxon>Chlorobiia</taxon>
        <taxon>Chlorobiales</taxon>
        <taxon>Candidatus Thermochlorobacteriaceae</taxon>
        <taxon>Candidatus Thermochlorobacter</taxon>
    </lineage>
</organism>
<dbReference type="PANTHER" id="PTHR11406:SF23">
    <property type="entry name" value="PHOSPHOGLYCERATE KINASE 1, CHLOROPLASTIC-RELATED"/>
    <property type="match status" value="1"/>
</dbReference>
<comment type="subunit">
    <text evidence="4">Monomer.</text>
</comment>
<keyword evidence="7" id="KW-0963">Cytoplasm</keyword>
<name>A0A395M238_9BACT</name>
<dbReference type="UniPathway" id="UPA00109">
    <property type="reaction ID" value="UER00185"/>
</dbReference>
<evidence type="ECO:0000256" key="2">
    <source>
        <dbReference type="ARBA" id="ARBA00004838"/>
    </source>
</evidence>
<dbReference type="PROSITE" id="PS00111">
    <property type="entry name" value="PGLYCERATE_KINASE"/>
    <property type="match status" value="1"/>
</dbReference>
<proteinExistence type="inferred from homology"/>
<dbReference type="Pfam" id="PF00162">
    <property type="entry name" value="PGK"/>
    <property type="match status" value="1"/>
</dbReference>
<keyword evidence="8 13" id="KW-0808">Transferase</keyword>
<evidence type="ECO:0000256" key="9">
    <source>
        <dbReference type="ARBA" id="ARBA00022741"/>
    </source>
</evidence>
<evidence type="ECO:0000256" key="3">
    <source>
        <dbReference type="ARBA" id="ARBA00008982"/>
    </source>
</evidence>
<evidence type="ECO:0000256" key="13">
    <source>
        <dbReference type="RuleBase" id="RU000532"/>
    </source>
</evidence>
<dbReference type="PANTHER" id="PTHR11406">
    <property type="entry name" value="PHOSPHOGLYCERATE KINASE"/>
    <property type="match status" value="1"/>
</dbReference>
<dbReference type="GO" id="GO:0006096">
    <property type="term" value="P:glycolytic process"/>
    <property type="evidence" value="ECO:0007669"/>
    <property type="project" value="UniProtKB-UniPathway"/>
</dbReference>
<dbReference type="FunFam" id="3.40.50.1260:FF:000006">
    <property type="entry name" value="Phosphoglycerate kinase"/>
    <property type="match status" value="1"/>
</dbReference>
<comment type="caution">
    <text evidence="14">The sequence shown here is derived from an EMBL/GenBank/DDBJ whole genome shotgun (WGS) entry which is preliminary data.</text>
</comment>
<evidence type="ECO:0000256" key="1">
    <source>
        <dbReference type="ARBA" id="ARBA00000642"/>
    </source>
</evidence>
<evidence type="ECO:0000256" key="8">
    <source>
        <dbReference type="ARBA" id="ARBA00022679"/>
    </source>
</evidence>
<dbReference type="Gene3D" id="3.40.50.1260">
    <property type="entry name" value="Phosphoglycerate kinase, N-terminal domain"/>
    <property type="match status" value="2"/>
</dbReference>
<dbReference type="GO" id="GO:0043531">
    <property type="term" value="F:ADP binding"/>
    <property type="evidence" value="ECO:0007669"/>
    <property type="project" value="TreeGrafter"/>
</dbReference>
<dbReference type="InterPro" id="IPR015911">
    <property type="entry name" value="Phosphoglycerate_kinase_CS"/>
</dbReference>
<comment type="similarity">
    <text evidence="3 13">Belongs to the phosphoglycerate kinase family.</text>
</comment>
<dbReference type="InterPro" id="IPR036043">
    <property type="entry name" value="Phosphoglycerate_kinase_sf"/>
</dbReference>
<gene>
    <name evidence="14" type="ORF">D0433_07280</name>
</gene>
<dbReference type="InterPro" id="IPR015824">
    <property type="entry name" value="Phosphoglycerate_kinase_N"/>
</dbReference>
<sequence>MNKKTIADIDVSGKRVLVRVDFNVPLDKSGRVEDDTRIRESLPTIQTLIKNRARVILMSHLGRPKGKRAMEFSLKPAAERLSQLLGQPVQMANDCIGPEVEQQALSLKDGEVLMLENLRFYNDEEDNNPEFAKKLAALGEIYVNDAFGTAHRAHASTEGITKFMPVAVAGFLMEKELKYLGEATEHPQRPFVAILGGAKISGKIDVLERLLDKVDKILLGGAMIFTFFKSRGLAVGKSLVEDDKLSVATSIQDKAKAKGIPLLLPVDVVVADRFEADATSKVVDVEAIPDGWMGLDIGPKTIELYRKE</sequence>
<keyword evidence="9" id="KW-0547">Nucleotide-binding</keyword>
<evidence type="ECO:0000256" key="12">
    <source>
        <dbReference type="ARBA" id="ARBA00023152"/>
    </source>
</evidence>
<dbReference type="PRINTS" id="PR00477">
    <property type="entry name" value="PHGLYCKINASE"/>
</dbReference>
<protein>
    <recommendedName>
        <fullName evidence="6 13">Phosphoglycerate kinase</fullName>
        <ecNumber evidence="5 13">2.7.2.3</ecNumber>
    </recommendedName>
</protein>
<evidence type="ECO:0000256" key="7">
    <source>
        <dbReference type="ARBA" id="ARBA00022490"/>
    </source>
</evidence>
<comment type="catalytic activity">
    <reaction evidence="1 13">
        <text>(2R)-3-phosphoglycerate + ATP = (2R)-3-phospho-glyceroyl phosphate + ADP</text>
        <dbReference type="Rhea" id="RHEA:14801"/>
        <dbReference type="ChEBI" id="CHEBI:30616"/>
        <dbReference type="ChEBI" id="CHEBI:57604"/>
        <dbReference type="ChEBI" id="CHEBI:58272"/>
        <dbReference type="ChEBI" id="CHEBI:456216"/>
        <dbReference type="EC" id="2.7.2.3"/>
    </reaction>
</comment>
<reference evidence="14 15" key="1">
    <citation type="journal article" date="2011" name="ISME J.">
        <title>Community ecology of hot spring cyanobacterial mats: predominant populations and their functional potential.</title>
        <authorList>
            <person name="Klatt C.G."/>
            <person name="Wood J.M."/>
            <person name="Rusch D.B."/>
            <person name="Bateson M.M."/>
            <person name="Hamamura N."/>
            <person name="Heidelberg J.F."/>
            <person name="Grossman A.R."/>
            <person name="Bhaya D."/>
            <person name="Cohan F.M."/>
            <person name="Kuhl M."/>
            <person name="Bryant D.A."/>
            <person name="Ward D.M."/>
        </authorList>
    </citation>
    <scope>NUCLEOTIDE SEQUENCE [LARGE SCALE GENOMIC DNA]</scope>
    <source>
        <strain evidence="14">OS</strain>
    </source>
</reference>
<keyword evidence="11" id="KW-0067">ATP-binding</keyword>
<evidence type="ECO:0000313" key="14">
    <source>
        <dbReference type="EMBL" id="RFM24278.1"/>
    </source>
</evidence>
<dbReference type="SUPFAM" id="SSF53748">
    <property type="entry name" value="Phosphoglycerate kinase"/>
    <property type="match status" value="1"/>
</dbReference>
<dbReference type="GO" id="GO:0006094">
    <property type="term" value="P:gluconeogenesis"/>
    <property type="evidence" value="ECO:0007669"/>
    <property type="project" value="TreeGrafter"/>
</dbReference>
<keyword evidence="10 13" id="KW-0418">Kinase</keyword>
<keyword evidence="12" id="KW-0324">Glycolysis</keyword>
<dbReference type="AlphaFoldDB" id="A0A395M238"/>
<accession>A0A395M238</accession>
<dbReference type="Proteomes" id="UP000266389">
    <property type="component" value="Unassembled WGS sequence"/>
</dbReference>
<evidence type="ECO:0000256" key="6">
    <source>
        <dbReference type="ARBA" id="ARBA00016471"/>
    </source>
</evidence>
<comment type="pathway">
    <text evidence="2">Carbohydrate degradation; glycolysis; pyruvate from D-glyceraldehyde 3-phosphate: step 2/5.</text>
</comment>
<dbReference type="GO" id="GO:0004618">
    <property type="term" value="F:phosphoglycerate kinase activity"/>
    <property type="evidence" value="ECO:0007669"/>
    <property type="project" value="UniProtKB-EC"/>
</dbReference>
<dbReference type="EC" id="2.7.2.3" evidence="5 13"/>
<dbReference type="FunFam" id="3.40.50.1260:FF:000031">
    <property type="entry name" value="Phosphoglycerate kinase 1"/>
    <property type="match status" value="1"/>
</dbReference>
<evidence type="ECO:0000313" key="15">
    <source>
        <dbReference type="Proteomes" id="UP000266389"/>
    </source>
</evidence>
<evidence type="ECO:0000256" key="11">
    <source>
        <dbReference type="ARBA" id="ARBA00022840"/>
    </source>
</evidence>
<dbReference type="EMBL" id="PHFL01000045">
    <property type="protein sequence ID" value="RFM24278.1"/>
    <property type="molecule type" value="Genomic_DNA"/>
</dbReference>
<feature type="non-terminal residue" evidence="14">
    <location>
        <position position="308"/>
    </location>
</feature>
<dbReference type="GO" id="GO:0005524">
    <property type="term" value="F:ATP binding"/>
    <property type="evidence" value="ECO:0007669"/>
    <property type="project" value="UniProtKB-KW"/>
</dbReference>
<evidence type="ECO:0000256" key="5">
    <source>
        <dbReference type="ARBA" id="ARBA00013061"/>
    </source>
</evidence>
<evidence type="ECO:0000256" key="10">
    <source>
        <dbReference type="ARBA" id="ARBA00022777"/>
    </source>
</evidence>
<evidence type="ECO:0000256" key="4">
    <source>
        <dbReference type="ARBA" id="ARBA00011245"/>
    </source>
</evidence>